<organism evidence="1 2">
    <name type="scientific">Phytophthora pseudosyringae</name>
    <dbReference type="NCBI Taxonomy" id="221518"/>
    <lineage>
        <taxon>Eukaryota</taxon>
        <taxon>Sar</taxon>
        <taxon>Stramenopiles</taxon>
        <taxon>Oomycota</taxon>
        <taxon>Peronosporomycetes</taxon>
        <taxon>Peronosporales</taxon>
        <taxon>Peronosporaceae</taxon>
        <taxon>Phytophthora</taxon>
    </lineage>
</organism>
<keyword evidence="2" id="KW-1185">Reference proteome</keyword>
<proteinExistence type="predicted"/>
<reference evidence="1" key="1">
    <citation type="submission" date="2021-02" db="EMBL/GenBank/DDBJ databases">
        <authorList>
            <person name="Palmer J.M."/>
        </authorList>
    </citation>
    <scope>NUCLEOTIDE SEQUENCE</scope>
    <source>
        <strain evidence="1">SCRP734</strain>
    </source>
</reference>
<dbReference type="Proteomes" id="UP000694044">
    <property type="component" value="Unassembled WGS sequence"/>
</dbReference>
<sequence>MVVHSYRLRSRTRGGDALHRQQAIESQLSLRMTTSALRGSRGRHMDSINQRLVLDKYKLPYSDYRSTPPLTVVVNTFNERTSRSFAPALMALAVPNIREALLKLATRIRRCNY</sequence>
<gene>
    <name evidence="1" type="ORF">PHYPSEUDO_004032</name>
</gene>
<accession>A0A8T1VS42</accession>
<protein>
    <submittedName>
        <fullName evidence="1">Uncharacterized protein</fullName>
    </submittedName>
</protein>
<evidence type="ECO:0000313" key="2">
    <source>
        <dbReference type="Proteomes" id="UP000694044"/>
    </source>
</evidence>
<name>A0A8T1VS42_9STRA</name>
<evidence type="ECO:0000313" key="1">
    <source>
        <dbReference type="EMBL" id="KAG7383048.1"/>
    </source>
</evidence>
<dbReference type="EMBL" id="JAGDFM010000188">
    <property type="protein sequence ID" value="KAG7383048.1"/>
    <property type="molecule type" value="Genomic_DNA"/>
</dbReference>
<comment type="caution">
    <text evidence="1">The sequence shown here is derived from an EMBL/GenBank/DDBJ whole genome shotgun (WGS) entry which is preliminary data.</text>
</comment>
<dbReference type="AlphaFoldDB" id="A0A8T1VS42"/>